<evidence type="ECO:0000313" key="3">
    <source>
        <dbReference type="Proteomes" id="UP000182077"/>
    </source>
</evidence>
<organism evidence="2 3">
    <name type="scientific">Enterococcus hermanniensis</name>
    <dbReference type="NCBI Taxonomy" id="249189"/>
    <lineage>
        <taxon>Bacteria</taxon>
        <taxon>Bacillati</taxon>
        <taxon>Bacillota</taxon>
        <taxon>Bacilli</taxon>
        <taxon>Lactobacillales</taxon>
        <taxon>Enterococcaceae</taxon>
        <taxon>Enterococcus</taxon>
    </lineage>
</organism>
<accession>A0A1L8TP84</accession>
<reference evidence="2 3" key="1">
    <citation type="submission" date="2014-12" db="EMBL/GenBank/DDBJ databases">
        <title>Draft genome sequences of 29 type strains of Enterococci.</title>
        <authorList>
            <person name="Zhong Z."/>
            <person name="Sun Z."/>
            <person name="Liu W."/>
            <person name="Zhang W."/>
            <person name="Zhang H."/>
        </authorList>
    </citation>
    <scope>NUCLEOTIDE SEQUENCE [LARGE SCALE GENOMIC DNA]</scope>
    <source>
        <strain evidence="2 3">DSM 17122</strain>
    </source>
</reference>
<dbReference type="EMBL" id="JXKQ01000003">
    <property type="protein sequence ID" value="OJG46097.1"/>
    <property type="molecule type" value="Genomic_DNA"/>
</dbReference>
<dbReference type="Proteomes" id="UP000182077">
    <property type="component" value="Unassembled WGS sequence"/>
</dbReference>
<proteinExistence type="predicted"/>
<dbReference type="AlphaFoldDB" id="A0A1L8TP84"/>
<keyword evidence="1" id="KW-0812">Transmembrane</keyword>
<sequence length="91" mass="10326">MHKGVDQMEQLLAIAFIALLIFFVVKVGSILWRIAGVLFLLFIIYIYKDQMLSQLQNFVANPDFGGIWQSLTNFFSSVFDSVTSFLGTVIE</sequence>
<comment type="caution">
    <text evidence="2">The sequence shown here is derived from an EMBL/GenBank/DDBJ whole genome shotgun (WGS) entry which is preliminary data.</text>
</comment>
<keyword evidence="1" id="KW-0472">Membrane</keyword>
<evidence type="ECO:0000313" key="2">
    <source>
        <dbReference type="EMBL" id="OJG46097.1"/>
    </source>
</evidence>
<protein>
    <submittedName>
        <fullName evidence="2">Uncharacterized protein</fullName>
    </submittedName>
</protein>
<keyword evidence="1" id="KW-1133">Transmembrane helix</keyword>
<name>A0A1L8TP84_9ENTE</name>
<evidence type="ECO:0000256" key="1">
    <source>
        <dbReference type="SAM" id="Phobius"/>
    </source>
</evidence>
<gene>
    <name evidence="2" type="ORF">RV04_GL001263</name>
</gene>
<keyword evidence="3" id="KW-1185">Reference proteome</keyword>
<feature type="transmembrane region" description="Helical" evidence="1">
    <location>
        <begin position="7"/>
        <end position="24"/>
    </location>
</feature>